<sequence>MCLELCRSEFAKAFHGCDWGMTMIQSELDLCRYYLGPPDISSELRDEIVHKRLLCIQNCKQGCLKLQYKYRIKQSGDTFVRNITWNDAFVYHVFDCWNCYANF</sequence>
<evidence type="ECO:0000313" key="1">
    <source>
        <dbReference type="EMBL" id="GBM93309.1"/>
    </source>
</evidence>
<keyword evidence="2" id="KW-1185">Reference proteome</keyword>
<evidence type="ECO:0000313" key="2">
    <source>
        <dbReference type="Proteomes" id="UP000499080"/>
    </source>
</evidence>
<comment type="caution">
    <text evidence="1">The sequence shown here is derived from an EMBL/GenBank/DDBJ whole genome shotgun (WGS) entry which is preliminary data.</text>
</comment>
<gene>
    <name evidence="1" type="ORF">AVEN_99995_1</name>
</gene>
<organism evidence="1 2">
    <name type="scientific">Araneus ventricosus</name>
    <name type="common">Orbweaver spider</name>
    <name type="synonym">Epeira ventricosa</name>
    <dbReference type="NCBI Taxonomy" id="182803"/>
    <lineage>
        <taxon>Eukaryota</taxon>
        <taxon>Metazoa</taxon>
        <taxon>Ecdysozoa</taxon>
        <taxon>Arthropoda</taxon>
        <taxon>Chelicerata</taxon>
        <taxon>Arachnida</taxon>
        <taxon>Araneae</taxon>
        <taxon>Araneomorphae</taxon>
        <taxon>Entelegynae</taxon>
        <taxon>Araneoidea</taxon>
        <taxon>Araneidae</taxon>
        <taxon>Araneus</taxon>
    </lineage>
</organism>
<protein>
    <submittedName>
        <fullName evidence="1">Uncharacterized protein</fullName>
    </submittedName>
</protein>
<reference evidence="1 2" key="1">
    <citation type="journal article" date="2019" name="Sci. Rep.">
        <title>Orb-weaving spider Araneus ventricosus genome elucidates the spidroin gene catalogue.</title>
        <authorList>
            <person name="Kono N."/>
            <person name="Nakamura H."/>
            <person name="Ohtoshi R."/>
            <person name="Moran D.A.P."/>
            <person name="Shinohara A."/>
            <person name="Yoshida Y."/>
            <person name="Fujiwara M."/>
            <person name="Mori M."/>
            <person name="Tomita M."/>
            <person name="Arakawa K."/>
        </authorList>
    </citation>
    <scope>NUCLEOTIDE SEQUENCE [LARGE SCALE GENOMIC DNA]</scope>
</reference>
<name>A0A4Y2JUZ1_ARAVE</name>
<proteinExistence type="predicted"/>
<dbReference type="EMBL" id="BGPR01003863">
    <property type="protein sequence ID" value="GBM93309.1"/>
    <property type="molecule type" value="Genomic_DNA"/>
</dbReference>
<accession>A0A4Y2JUZ1</accession>
<dbReference type="AlphaFoldDB" id="A0A4Y2JUZ1"/>
<dbReference type="Proteomes" id="UP000499080">
    <property type="component" value="Unassembled WGS sequence"/>
</dbReference>